<dbReference type="Gene3D" id="1.25.40.390">
    <property type="match status" value="1"/>
</dbReference>
<feature type="domain" description="SusD-like N-terminal" evidence="7">
    <location>
        <begin position="21"/>
        <end position="220"/>
    </location>
</feature>
<accession>A0A840CX32</accession>
<keyword evidence="5" id="KW-0998">Cell outer membrane</keyword>
<evidence type="ECO:0000313" key="9">
    <source>
        <dbReference type="Proteomes" id="UP000555103"/>
    </source>
</evidence>
<reference evidence="8 9" key="1">
    <citation type="submission" date="2020-08" db="EMBL/GenBank/DDBJ databases">
        <title>Genomic Encyclopedia of Type Strains, Phase IV (KMG-IV): sequencing the most valuable type-strain genomes for metagenomic binning, comparative biology and taxonomic classification.</title>
        <authorList>
            <person name="Goeker M."/>
        </authorList>
    </citation>
    <scope>NUCLEOTIDE SEQUENCE [LARGE SCALE GENOMIC DNA]</scope>
    <source>
        <strain evidence="8 9">DSM 104969</strain>
    </source>
</reference>
<dbReference type="PROSITE" id="PS51257">
    <property type="entry name" value="PROKAR_LIPOPROTEIN"/>
    <property type="match status" value="1"/>
</dbReference>
<keyword evidence="9" id="KW-1185">Reference proteome</keyword>
<sequence>MKKIITILTILGTFSFSSCNDFLNEELDGEYTSNNIYNTEEEANLALTGVYNSLSFTTSSNMIWVFGDVASDDAVKGGSASDQAEIGMIDEFNIKSDNGILLSYWKFAYEGINRANNVIHANYGAGVDDGVKQQMIAQAKFIRAYYYFNLVNIWGKVPLRIEPVSTSNVNMGLSEVSPIYRQIEQDLNDAAGVLPPSYTQTADKGRITKGAAYGLLAKAQLYQKKWDDCITTITTKLEPLSLYGLETNYEDLFKLGAEDSREAIFAILHESNQNPGLGNSLNQWFAPLVEGGYYFNAPTNNYVLSFSEQTTTGQTDPRLDASIGRSGKEWLNDDVFDLTWSITGYLVKKHNQPLAEVPAGTKGDGGLPYIYLRYADILLMKAEAYTETNDLDKAAAALKLVRDRAGLAYAKPVNQEQMRSVIYLERRRELGFEFHRFFDLMRWGKDVATQALGSDFKWQEPRYYFPIPQNELDSNNGI</sequence>
<dbReference type="Proteomes" id="UP000555103">
    <property type="component" value="Unassembled WGS sequence"/>
</dbReference>
<keyword evidence="3" id="KW-0732">Signal</keyword>
<gene>
    <name evidence="8" type="ORF">GGR21_004063</name>
</gene>
<dbReference type="Pfam" id="PF14322">
    <property type="entry name" value="SusD-like_3"/>
    <property type="match status" value="1"/>
</dbReference>
<comment type="similarity">
    <text evidence="2">Belongs to the SusD family.</text>
</comment>
<keyword evidence="4" id="KW-0472">Membrane</keyword>
<feature type="domain" description="RagB/SusD" evidence="6">
    <location>
        <begin position="262"/>
        <end position="447"/>
    </location>
</feature>
<evidence type="ECO:0008006" key="10">
    <source>
        <dbReference type="Google" id="ProtNLM"/>
    </source>
</evidence>
<dbReference type="SUPFAM" id="SSF48452">
    <property type="entry name" value="TPR-like"/>
    <property type="match status" value="1"/>
</dbReference>
<dbReference type="RefSeq" id="WP_183308947.1">
    <property type="nucleotide sequence ID" value="NZ_JACIEP010000023.1"/>
</dbReference>
<dbReference type="CDD" id="cd08977">
    <property type="entry name" value="SusD"/>
    <property type="match status" value="1"/>
</dbReference>
<dbReference type="InterPro" id="IPR011990">
    <property type="entry name" value="TPR-like_helical_dom_sf"/>
</dbReference>
<proteinExistence type="inferred from homology"/>
<evidence type="ECO:0000256" key="2">
    <source>
        <dbReference type="ARBA" id="ARBA00006275"/>
    </source>
</evidence>
<dbReference type="AlphaFoldDB" id="A0A840CX32"/>
<name>A0A840CX32_9BACT</name>
<dbReference type="EMBL" id="JACIEP010000023">
    <property type="protein sequence ID" value="MBB4038134.1"/>
    <property type="molecule type" value="Genomic_DNA"/>
</dbReference>
<dbReference type="InterPro" id="IPR033985">
    <property type="entry name" value="SusD-like_N"/>
</dbReference>
<evidence type="ECO:0000256" key="5">
    <source>
        <dbReference type="ARBA" id="ARBA00023237"/>
    </source>
</evidence>
<evidence type="ECO:0000256" key="3">
    <source>
        <dbReference type="ARBA" id="ARBA00022729"/>
    </source>
</evidence>
<evidence type="ECO:0000256" key="1">
    <source>
        <dbReference type="ARBA" id="ARBA00004442"/>
    </source>
</evidence>
<evidence type="ECO:0000259" key="7">
    <source>
        <dbReference type="Pfam" id="PF14322"/>
    </source>
</evidence>
<evidence type="ECO:0000256" key="4">
    <source>
        <dbReference type="ARBA" id="ARBA00023136"/>
    </source>
</evidence>
<dbReference type="Pfam" id="PF07980">
    <property type="entry name" value="SusD_RagB"/>
    <property type="match status" value="1"/>
</dbReference>
<evidence type="ECO:0000259" key="6">
    <source>
        <dbReference type="Pfam" id="PF07980"/>
    </source>
</evidence>
<comment type="caution">
    <text evidence="8">The sequence shown here is derived from an EMBL/GenBank/DDBJ whole genome shotgun (WGS) entry which is preliminary data.</text>
</comment>
<evidence type="ECO:0000313" key="8">
    <source>
        <dbReference type="EMBL" id="MBB4038134.1"/>
    </source>
</evidence>
<organism evidence="8 9">
    <name type="scientific">Dysgonomonas hofstadii</name>
    <dbReference type="NCBI Taxonomy" id="637886"/>
    <lineage>
        <taxon>Bacteria</taxon>
        <taxon>Pseudomonadati</taxon>
        <taxon>Bacteroidota</taxon>
        <taxon>Bacteroidia</taxon>
        <taxon>Bacteroidales</taxon>
        <taxon>Dysgonomonadaceae</taxon>
        <taxon>Dysgonomonas</taxon>
    </lineage>
</organism>
<comment type="subcellular location">
    <subcellularLocation>
        <location evidence="1">Cell outer membrane</location>
    </subcellularLocation>
</comment>
<dbReference type="GO" id="GO:0009279">
    <property type="term" value="C:cell outer membrane"/>
    <property type="evidence" value="ECO:0007669"/>
    <property type="project" value="UniProtKB-SubCell"/>
</dbReference>
<protein>
    <recommendedName>
        <fullName evidence="10">RagB/SusD family nutrient uptake outer membrane protein</fullName>
    </recommendedName>
</protein>
<dbReference type="InterPro" id="IPR012944">
    <property type="entry name" value="SusD_RagB_dom"/>
</dbReference>